<accession>A0A6J7IKE7</accession>
<keyword evidence="1" id="KW-0472">Membrane</keyword>
<feature type="transmembrane region" description="Helical" evidence="1">
    <location>
        <begin position="6"/>
        <end position="28"/>
    </location>
</feature>
<protein>
    <submittedName>
        <fullName evidence="2">Unannotated protein</fullName>
    </submittedName>
</protein>
<reference evidence="2" key="1">
    <citation type="submission" date="2020-05" db="EMBL/GenBank/DDBJ databases">
        <authorList>
            <person name="Chiriac C."/>
            <person name="Salcher M."/>
            <person name="Ghai R."/>
            <person name="Kavagutti S V."/>
        </authorList>
    </citation>
    <scope>NUCLEOTIDE SEQUENCE</scope>
</reference>
<gene>
    <name evidence="2" type="ORF">UFOPK3564_02351</name>
</gene>
<sequence length="226" mass="23027">MTRRTWTIAGVAVVAVLVVVLVILQLTLQGIAEGKVRDEVGDDSAKVTVKASPALKLLFGDADEITIDTPTVAGNQQAPLGRLLDRAKDVGRTDARVGQIQVAGEAGTLTLRDVRAVVEDGRVQATATLSIRELGALVPGGGTLKALPSGAGGEPRFAVTVPVPLLGDTTVNGVVAAQDGAVQVAAEGLPIPVAITIFQDPSIAVDAVQGRSSGDRLQISFSGTLG</sequence>
<dbReference type="AlphaFoldDB" id="A0A6J7IKE7"/>
<organism evidence="2">
    <name type="scientific">freshwater metagenome</name>
    <dbReference type="NCBI Taxonomy" id="449393"/>
    <lineage>
        <taxon>unclassified sequences</taxon>
        <taxon>metagenomes</taxon>
        <taxon>ecological metagenomes</taxon>
    </lineage>
</organism>
<keyword evidence="1" id="KW-0812">Transmembrane</keyword>
<dbReference type="EMBL" id="CAFBMK010000160">
    <property type="protein sequence ID" value="CAB4930567.1"/>
    <property type="molecule type" value="Genomic_DNA"/>
</dbReference>
<name>A0A6J7IKE7_9ZZZZ</name>
<keyword evidence="1" id="KW-1133">Transmembrane helix</keyword>
<proteinExistence type="predicted"/>
<evidence type="ECO:0000256" key="1">
    <source>
        <dbReference type="SAM" id="Phobius"/>
    </source>
</evidence>
<evidence type="ECO:0000313" key="2">
    <source>
        <dbReference type="EMBL" id="CAB4930567.1"/>
    </source>
</evidence>